<keyword evidence="3" id="KW-1185">Reference proteome</keyword>
<dbReference type="OrthoDB" id="5286775at2759"/>
<reference evidence="2 3" key="1">
    <citation type="journal article" date="2016" name="Genome Biol. Evol.">
        <title>Divergent and convergent evolution of fungal pathogenicity.</title>
        <authorList>
            <person name="Shang Y."/>
            <person name="Xiao G."/>
            <person name="Zheng P."/>
            <person name="Cen K."/>
            <person name="Zhan S."/>
            <person name="Wang C."/>
        </authorList>
    </citation>
    <scope>NUCLEOTIDE SEQUENCE [LARGE SCALE GENOMIC DNA]</scope>
    <source>
        <strain evidence="2 3">ARSEF 2679</strain>
    </source>
</reference>
<comment type="caution">
    <text evidence="2">The sequence shown here is derived from an EMBL/GenBank/DDBJ whole genome shotgun (WGS) entry which is preliminary data.</text>
</comment>
<evidence type="ECO:0000313" key="2">
    <source>
        <dbReference type="EMBL" id="OAA60774.1"/>
    </source>
</evidence>
<sequence length="433" mass="48070">MNGTLDPEAGNKITGFAAAAATDEPAKTNTNAATAEADDADASQSSSNSSVQEKLGPSTISTSDMYMWKQLELEKSKYPGASTWAPDEERLFELLFFRQDLPILPSHWGMDLSNVPISEANFADAEHSPVVYAHSKDFLGKPPKATNALVRLIELTAAVRTTSESGLHHRVPGMVKDGLDRFLAWAAEDGGYLHRRVVPNVITEVVDTAMPERAITELLQGRMRALARLQREFLREDRDPNFWRNNNTKTLGGGGDDYAEEGWGRGILQQGYLSPRRTRLVNKLRRRRAGRTGKQPRLGDNSNSTEDELTRGTPPHHDVAAAPTPRRRTFASGADDDDLDELSTSPVKYRRPPPVVYGFFILDSSVFILTADASLGDQAYVSFHVEADFMEHRQSVWNALTLAMVACLARDEMRERADDFEPQPEEEDSDPDL</sequence>
<dbReference type="STRING" id="1081104.A0A167TNA3"/>
<dbReference type="RefSeq" id="XP_018703445.1">
    <property type="nucleotide sequence ID" value="XM_018849418.1"/>
</dbReference>
<feature type="region of interest" description="Disordered" evidence="1">
    <location>
        <begin position="16"/>
        <end position="57"/>
    </location>
</feature>
<gene>
    <name evidence="2" type="ORF">ISF_05813</name>
</gene>
<evidence type="ECO:0000313" key="3">
    <source>
        <dbReference type="Proteomes" id="UP000076744"/>
    </source>
</evidence>
<evidence type="ECO:0000256" key="1">
    <source>
        <dbReference type="SAM" id="MobiDB-lite"/>
    </source>
</evidence>
<proteinExistence type="predicted"/>
<feature type="region of interest" description="Disordered" evidence="1">
    <location>
        <begin position="283"/>
        <end position="346"/>
    </location>
</feature>
<dbReference type="AlphaFoldDB" id="A0A167TNA3"/>
<organism evidence="2 3">
    <name type="scientific">Cordyceps fumosorosea (strain ARSEF 2679)</name>
    <name type="common">Isaria fumosorosea</name>
    <dbReference type="NCBI Taxonomy" id="1081104"/>
    <lineage>
        <taxon>Eukaryota</taxon>
        <taxon>Fungi</taxon>
        <taxon>Dikarya</taxon>
        <taxon>Ascomycota</taxon>
        <taxon>Pezizomycotina</taxon>
        <taxon>Sordariomycetes</taxon>
        <taxon>Hypocreomycetidae</taxon>
        <taxon>Hypocreales</taxon>
        <taxon>Cordycipitaceae</taxon>
        <taxon>Cordyceps</taxon>
    </lineage>
</organism>
<dbReference type="GeneID" id="30022105"/>
<accession>A0A167TNA3</accession>
<dbReference type="EMBL" id="AZHB01000014">
    <property type="protein sequence ID" value="OAA60774.1"/>
    <property type="molecule type" value="Genomic_DNA"/>
</dbReference>
<dbReference type="Proteomes" id="UP000076744">
    <property type="component" value="Unassembled WGS sequence"/>
</dbReference>
<name>A0A167TNA3_CORFA</name>
<protein>
    <submittedName>
        <fullName evidence="2">Uncharacterized protein</fullName>
    </submittedName>
</protein>